<dbReference type="Proteomes" id="UP000503011">
    <property type="component" value="Chromosome"/>
</dbReference>
<keyword evidence="3" id="KW-1185">Reference proteome</keyword>
<reference evidence="2 3" key="1">
    <citation type="submission" date="2020-03" db="EMBL/GenBank/DDBJ databases">
        <title>Whole genome shotgun sequence of Phytohabitans suffuscus NBRC 105367.</title>
        <authorList>
            <person name="Komaki H."/>
            <person name="Tamura T."/>
        </authorList>
    </citation>
    <scope>NUCLEOTIDE SEQUENCE [LARGE SCALE GENOMIC DNA]</scope>
    <source>
        <strain evidence="2 3">NBRC 105367</strain>
    </source>
</reference>
<dbReference type="EMBL" id="AP022871">
    <property type="protein sequence ID" value="BCB83180.1"/>
    <property type="molecule type" value="Genomic_DNA"/>
</dbReference>
<sequence length="267" mass="29261">MGPNVEEITRTLLRGRLPAVLRISPEPDDHEVVHATDHRGDLLLLVADGSPLGSQLLRRYGPDGPLGALTVDDVPPFGNAPSLGRAVVLGPIRRLEPGATRQAILEFADGNPATGLFDIGQGTALYRLDVRQVRLRIDDALHHLDIDVYRAAAPDPLHEEEKDLLVDLAEHHAAEIGSFLADSLAAAGIRVTSPPLPVRLDQYGFVVALDPDTARPRWLRLDFPVAMRSRHRLAHFLHPILFHRCERDSADDGPDSTESARGHGQER</sequence>
<dbReference type="KEGG" id="psuu:Psuf_004930"/>
<organism evidence="2 3">
    <name type="scientific">Phytohabitans suffuscus</name>
    <dbReference type="NCBI Taxonomy" id="624315"/>
    <lineage>
        <taxon>Bacteria</taxon>
        <taxon>Bacillati</taxon>
        <taxon>Actinomycetota</taxon>
        <taxon>Actinomycetes</taxon>
        <taxon>Micromonosporales</taxon>
        <taxon>Micromonosporaceae</taxon>
    </lineage>
</organism>
<gene>
    <name evidence="2" type="ORF">Psuf_004930</name>
</gene>
<feature type="region of interest" description="Disordered" evidence="1">
    <location>
        <begin position="247"/>
        <end position="267"/>
    </location>
</feature>
<dbReference type="InterPro" id="IPR037119">
    <property type="entry name" value="Haem_oxidase_HugZ-like_sf"/>
</dbReference>
<protein>
    <recommendedName>
        <fullName evidence="4">DUF2470 domain-containing protein</fullName>
    </recommendedName>
</protein>
<feature type="compositionally biased region" description="Basic and acidic residues" evidence="1">
    <location>
        <begin position="258"/>
        <end position="267"/>
    </location>
</feature>
<evidence type="ECO:0000313" key="3">
    <source>
        <dbReference type="Proteomes" id="UP000503011"/>
    </source>
</evidence>
<reference evidence="2 3" key="2">
    <citation type="submission" date="2020-03" db="EMBL/GenBank/DDBJ databases">
        <authorList>
            <person name="Ichikawa N."/>
            <person name="Kimura A."/>
            <person name="Kitahashi Y."/>
            <person name="Uohara A."/>
        </authorList>
    </citation>
    <scope>NUCLEOTIDE SEQUENCE [LARGE SCALE GENOMIC DNA]</scope>
    <source>
        <strain evidence="2 3">NBRC 105367</strain>
    </source>
</reference>
<dbReference type="RefSeq" id="WP_173153330.1">
    <property type="nucleotide sequence ID" value="NZ_AP022871.1"/>
</dbReference>
<evidence type="ECO:0000313" key="2">
    <source>
        <dbReference type="EMBL" id="BCB83180.1"/>
    </source>
</evidence>
<dbReference type="SUPFAM" id="SSF50475">
    <property type="entry name" value="FMN-binding split barrel"/>
    <property type="match status" value="1"/>
</dbReference>
<evidence type="ECO:0000256" key="1">
    <source>
        <dbReference type="SAM" id="MobiDB-lite"/>
    </source>
</evidence>
<dbReference type="AlphaFoldDB" id="A0A6F8YAV3"/>
<dbReference type="Gene3D" id="3.20.180.10">
    <property type="entry name" value="PNP-oxidase-like"/>
    <property type="match status" value="1"/>
</dbReference>
<name>A0A6F8YAV3_9ACTN</name>
<proteinExistence type="predicted"/>
<evidence type="ECO:0008006" key="4">
    <source>
        <dbReference type="Google" id="ProtNLM"/>
    </source>
</evidence>
<accession>A0A6F8YAV3</accession>